<feature type="transmembrane region" description="Helical" evidence="1">
    <location>
        <begin position="113"/>
        <end position="131"/>
    </location>
</feature>
<evidence type="ECO:0000256" key="1">
    <source>
        <dbReference type="SAM" id="Phobius"/>
    </source>
</evidence>
<reference evidence="4" key="1">
    <citation type="submission" date="2019-06" db="EMBL/GenBank/DDBJ databases">
        <title>Gordonia isolated from sludge of a wastewater treatment plant.</title>
        <authorList>
            <person name="Tamura T."/>
            <person name="Aoyama K."/>
            <person name="Kang Y."/>
            <person name="Saito S."/>
            <person name="Akiyama N."/>
            <person name="Yazawa K."/>
            <person name="Gonoi T."/>
            <person name="Mikami Y."/>
        </authorList>
    </citation>
    <scope>NUCLEOTIDE SEQUENCE [LARGE SCALE GENOMIC DNA]</scope>
    <source>
        <strain evidence="4">NBRC 107696</strain>
    </source>
</reference>
<evidence type="ECO:0000313" key="4">
    <source>
        <dbReference type="Proteomes" id="UP000444960"/>
    </source>
</evidence>
<keyword evidence="1" id="KW-0812">Transmembrane</keyword>
<feature type="domain" description="DUF1648" evidence="2">
    <location>
        <begin position="32"/>
        <end position="74"/>
    </location>
</feature>
<dbReference type="Proteomes" id="UP000444960">
    <property type="component" value="Unassembled WGS sequence"/>
</dbReference>
<keyword evidence="1" id="KW-0472">Membrane</keyword>
<gene>
    <name evidence="3" type="ORF">nbrc107696_29830</name>
</gene>
<feature type="transmembrane region" description="Helical" evidence="1">
    <location>
        <begin position="21"/>
        <end position="45"/>
    </location>
</feature>
<dbReference type="InterPro" id="IPR012867">
    <property type="entry name" value="DUF1648"/>
</dbReference>
<keyword evidence="4" id="KW-1185">Reference proteome</keyword>
<name>A0A7I9VB06_9ACTN</name>
<dbReference type="RefSeq" id="WP_161896204.1">
    <property type="nucleotide sequence ID" value="NZ_BJOV01000005.1"/>
</dbReference>
<accession>A0A7I9VB06</accession>
<comment type="caution">
    <text evidence="3">The sequence shown here is derived from an EMBL/GenBank/DDBJ whole genome shotgun (WGS) entry which is preliminary data.</text>
</comment>
<feature type="transmembrane region" description="Helical" evidence="1">
    <location>
        <begin position="65"/>
        <end position="85"/>
    </location>
</feature>
<feature type="transmembrane region" description="Helical" evidence="1">
    <location>
        <begin position="137"/>
        <end position="157"/>
    </location>
</feature>
<organism evidence="3 4">
    <name type="scientific">Gordonia spumicola</name>
    <dbReference type="NCBI Taxonomy" id="589161"/>
    <lineage>
        <taxon>Bacteria</taxon>
        <taxon>Bacillati</taxon>
        <taxon>Actinomycetota</taxon>
        <taxon>Actinomycetes</taxon>
        <taxon>Mycobacteriales</taxon>
        <taxon>Gordoniaceae</taxon>
        <taxon>Gordonia</taxon>
    </lineage>
</organism>
<dbReference type="OrthoDB" id="4418125at2"/>
<dbReference type="AlphaFoldDB" id="A0A7I9VB06"/>
<proteinExistence type="predicted"/>
<keyword evidence="1" id="KW-1133">Transmembrane helix</keyword>
<dbReference type="EMBL" id="BJOV01000005">
    <property type="protein sequence ID" value="GEE02537.1"/>
    <property type="molecule type" value="Genomic_DNA"/>
</dbReference>
<evidence type="ECO:0000313" key="3">
    <source>
        <dbReference type="EMBL" id="GEE02537.1"/>
    </source>
</evidence>
<sequence>MVGIRKRERPAPNYRTGPITGAFRWVGPGVTAIVSIVLLVTYPSLPERVPTHFSGAMNADSYGPRWSVLVFVAIFSVLGGALALLARRPQLFNFPVSVTEDNAQTLYREGETMLVFVGVGVSLLYAGIGLAQHEIGGGVVLASGFTIMMGAVLIGLIRMIRVPSGRP</sequence>
<protein>
    <recommendedName>
        <fullName evidence="2">DUF1648 domain-containing protein</fullName>
    </recommendedName>
</protein>
<dbReference type="Pfam" id="PF07853">
    <property type="entry name" value="DUF1648"/>
    <property type="match status" value="1"/>
</dbReference>
<evidence type="ECO:0000259" key="2">
    <source>
        <dbReference type="Pfam" id="PF07853"/>
    </source>
</evidence>